<organism evidence="3 4">
    <name type="scientific">Shewanella surugensis</name>
    <dbReference type="NCBI Taxonomy" id="212020"/>
    <lineage>
        <taxon>Bacteria</taxon>
        <taxon>Pseudomonadati</taxon>
        <taxon>Pseudomonadota</taxon>
        <taxon>Gammaproteobacteria</taxon>
        <taxon>Alteromonadales</taxon>
        <taxon>Shewanellaceae</taxon>
        <taxon>Shewanella</taxon>
    </lineage>
</organism>
<dbReference type="EMBL" id="JAKIKS010000234">
    <property type="protein sequence ID" value="MCL1127860.1"/>
    <property type="molecule type" value="Genomic_DNA"/>
</dbReference>
<proteinExistence type="predicted"/>
<evidence type="ECO:0000259" key="2">
    <source>
        <dbReference type="PROSITE" id="PS50011"/>
    </source>
</evidence>
<evidence type="ECO:0000313" key="4">
    <source>
        <dbReference type="Proteomes" id="UP001203423"/>
    </source>
</evidence>
<dbReference type="PROSITE" id="PS50011">
    <property type="entry name" value="PROTEIN_KINASE_DOM"/>
    <property type="match status" value="1"/>
</dbReference>
<feature type="region of interest" description="Disordered" evidence="1">
    <location>
        <begin position="73"/>
        <end position="93"/>
    </location>
</feature>
<comment type="caution">
    <text evidence="3">The sequence shown here is derived from an EMBL/GenBank/DDBJ whole genome shotgun (WGS) entry which is preliminary data.</text>
</comment>
<reference evidence="3 4" key="1">
    <citation type="submission" date="2022-01" db="EMBL/GenBank/DDBJ databases">
        <title>Whole genome-based taxonomy of the Shewanellaceae.</title>
        <authorList>
            <person name="Martin-Rodriguez A.J."/>
        </authorList>
    </citation>
    <scope>NUCLEOTIDE SEQUENCE [LARGE SCALE GENOMIC DNA]</scope>
    <source>
        <strain evidence="3 4">DSM 17177</strain>
    </source>
</reference>
<dbReference type="InterPro" id="IPR011009">
    <property type="entry name" value="Kinase-like_dom_sf"/>
</dbReference>
<dbReference type="Proteomes" id="UP001203423">
    <property type="component" value="Unassembled WGS sequence"/>
</dbReference>
<sequence>MQEQIPVEELPTGLDSKQRAKFDAALKYDKQHGTNTAAEVMSEYAQVSMYKKDVKSKELDVCLPNPVLSASSDPRVRAKGLPSPSNMLSTPEKKSVATQMVDMLRVMYNNQVSHRDLHSHNLLVHRFEDENGEPVTMLKAIDFGRAKYGEKDFEAHKFEDIRYIFNREGASKAETFARNTVLPTLIKPTDTDQKHEQTELQAKLAKHYPMHNLIPTQGGVGRNTEILLANIGDTLVSDLTAAGSDQQKIDAAFFAASQAVENAFSDTRSINVTSLV</sequence>
<evidence type="ECO:0000256" key="1">
    <source>
        <dbReference type="SAM" id="MobiDB-lite"/>
    </source>
</evidence>
<dbReference type="RefSeq" id="WP_248943288.1">
    <property type="nucleotide sequence ID" value="NZ_JAKIKS010000234.1"/>
</dbReference>
<keyword evidence="4" id="KW-1185">Reference proteome</keyword>
<accession>A0ABT0LK76</accession>
<dbReference type="InterPro" id="IPR000719">
    <property type="entry name" value="Prot_kinase_dom"/>
</dbReference>
<protein>
    <recommendedName>
        <fullName evidence="2">Protein kinase domain-containing protein</fullName>
    </recommendedName>
</protein>
<dbReference type="SUPFAM" id="SSF56112">
    <property type="entry name" value="Protein kinase-like (PK-like)"/>
    <property type="match status" value="1"/>
</dbReference>
<name>A0ABT0LK76_9GAMM</name>
<dbReference type="Pfam" id="PF00069">
    <property type="entry name" value="Pkinase"/>
    <property type="match status" value="1"/>
</dbReference>
<feature type="domain" description="Protein kinase" evidence="2">
    <location>
        <begin position="1"/>
        <end position="276"/>
    </location>
</feature>
<gene>
    <name evidence="3" type="ORF">L2764_26230</name>
</gene>
<evidence type="ECO:0000313" key="3">
    <source>
        <dbReference type="EMBL" id="MCL1127860.1"/>
    </source>
</evidence>
<dbReference type="Gene3D" id="1.10.510.10">
    <property type="entry name" value="Transferase(Phosphotransferase) domain 1"/>
    <property type="match status" value="1"/>
</dbReference>